<evidence type="ECO:0000256" key="2">
    <source>
        <dbReference type="ARBA" id="ARBA00022630"/>
    </source>
</evidence>
<dbReference type="Gene3D" id="2.30.110.10">
    <property type="entry name" value="Electron Transport, Fmn-binding Protein, Chain A"/>
    <property type="match status" value="1"/>
</dbReference>
<dbReference type="Pfam" id="PF01613">
    <property type="entry name" value="Flavin_Reduct"/>
    <property type="match status" value="1"/>
</dbReference>
<keyword evidence="2" id="KW-0285">Flavoprotein</keyword>
<evidence type="ECO:0000256" key="1">
    <source>
        <dbReference type="ARBA" id="ARBA00001917"/>
    </source>
</evidence>
<dbReference type="RefSeq" id="WP_018624612.1">
    <property type="nucleotide sequence ID" value="NZ_CP140158.1"/>
</dbReference>
<feature type="domain" description="Flavin reductase like" evidence="5">
    <location>
        <begin position="28"/>
        <end position="165"/>
    </location>
</feature>
<dbReference type="SUPFAM" id="SSF50475">
    <property type="entry name" value="FMN-binding split barrel"/>
    <property type="match status" value="1"/>
</dbReference>
<protein>
    <submittedName>
        <fullName evidence="6">Flavin reductase</fullName>
    </submittedName>
</protein>
<dbReference type="PANTHER" id="PTHR33798:SF5">
    <property type="entry name" value="FLAVIN REDUCTASE LIKE DOMAIN-CONTAINING PROTEIN"/>
    <property type="match status" value="1"/>
</dbReference>
<dbReference type="Proteomes" id="UP001324185">
    <property type="component" value="Chromosome"/>
</dbReference>
<reference evidence="6 7" key="1">
    <citation type="submission" date="2023-11" db="EMBL/GenBank/DDBJ databases">
        <title>MicrobeMod: A computational toolkit for identifying prokaryotic methylation and restriction-modification with nanopore sequencing.</title>
        <authorList>
            <person name="Crits-Christoph A."/>
            <person name="Kang S.C."/>
            <person name="Lee H."/>
            <person name="Ostrov N."/>
        </authorList>
    </citation>
    <scope>NUCLEOTIDE SEQUENCE [LARGE SCALE GENOMIC DNA]</scope>
    <source>
        <strain evidence="6 7">DSMZ 16071</strain>
    </source>
</reference>
<dbReference type="PANTHER" id="PTHR33798">
    <property type="entry name" value="FLAVOPROTEIN OXYGENASE"/>
    <property type="match status" value="1"/>
</dbReference>
<comment type="similarity">
    <text evidence="4">Belongs to the flavoredoxin family.</text>
</comment>
<evidence type="ECO:0000256" key="4">
    <source>
        <dbReference type="ARBA" id="ARBA00038054"/>
    </source>
</evidence>
<gene>
    <name evidence="6" type="ORF">SR900_06665</name>
</gene>
<evidence type="ECO:0000313" key="6">
    <source>
        <dbReference type="EMBL" id="WQG84155.1"/>
    </source>
</evidence>
<dbReference type="InterPro" id="IPR012349">
    <property type="entry name" value="Split_barrel_FMN-bd"/>
</dbReference>
<organism evidence="6 7">
    <name type="scientific">Kangiella aquimarina</name>
    <dbReference type="NCBI Taxonomy" id="261965"/>
    <lineage>
        <taxon>Bacteria</taxon>
        <taxon>Pseudomonadati</taxon>
        <taxon>Pseudomonadota</taxon>
        <taxon>Gammaproteobacteria</taxon>
        <taxon>Kangiellales</taxon>
        <taxon>Kangiellaceae</taxon>
        <taxon>Kangiella</taxon>
    </lineage>
</organism>
<comment type="cofactor">
    <cofactor evidence="1">
        <name>FMN</name>
        <dbReference type="ChEBI" id="CHEBI:58210"/>
    </cofactor>
</comment>
<keyword evidence="7" id="KW-1185">Reference proteome</keyword>
<name>A0ABZ0X0N9_9GAMM</name>
<accession>A0ABZ0X0N9</accession>
<dbReference type="InterPro" id="IPR002563">
    <property type="entry name" value="Flavin_Rdtase-like_dom"/>
</dbReference>
<evidence type="ECO:0000259" key="5">
    <source>
        <dbReference type="Pfam" id="PF01613"/>
    </source>
</evidence>
<sequence length="209" mass="23478">MYIDKEQINRLDRKFRLNLINSITGIKPANLIGTKSQEGVSNLAIFSSVVHLGSDPALIGMIVRPDSEVARNTFDNIKDMGYYTINHVPLTLTRQAHYTSAKFPADISEFERCAIDEEYLKGFPAPFVKDSHIKFGLKHVQSIPIELNGTTLVIGEIQLVVVPDYAVNEKGYIDLQTCDTTGVAGLNQYYCLSKEAEYPYVRLEEVPEF</sequence>
<evidence type="ECO:0000256" key="3">
    <source>
        <dbReference type="ARBA" id="ARBA00022643"/>
    </source>
</evidence>
<keyword evidence="3" id="KW-0288">FMN</keyword>
<dbReference type="EMBL" id="CP140158">
    <property type="protein sequence ID" value="WQG84155.1"/>
    <property type="molecule type" value="Genomic_DNA"/>
</dbReference>
<evidence type="ECO:0000313" key="7">
    <source>
        <dbReference type="Proteomes" id="UP001324185"/>
    </source>
</evidence>
<proteinExistence type="inferred from homology"/>